<evidence type="ECO:0008006" key="5">
    <source>
        <dbReference type="Google" id="ProtNLM"/>
    </source>
</evidence>
<dbReference type="EMBL" id="AOHZ01000031">
    <property type="protein sequence ID" value="ELY58989.1"/>
    <property type="molecule type" value="Genomic_DNA"/>
</dbReference>
<dbReference type="eggNOG" id="arCOG06372">
    <property type="taxonomic scope" value="Archaea"/>
</dbReference>
<feature type="region of interest" description="Disordered" evidence="1">
    <location>
        <begin position="1"/>
        <end position="102"/>
    </location>
</feature>
<feature type="compositionally biased region" description="Low complexity" evidence="1">
    <location>
        <begin position="87"/>
        <end position="102"/>
    </location>
</feature>
<evidence type="ECO:0000313" key="3">
    <source>
        <dbReference type="EMBL" id="ELY58989.1"/>
    </source>
</evidence>
<evidence type="ECO:0000313" key="4">
    <source>
        <dbReference type="Proteomes" id="UP000011602"/>
    </source>
</evidence>
<evidence type="ECO:0000256" key="2">
    <source>
        <dbReference type="SAM" id="Phobius"/>
    </source>
</evidence>
<keyword evidence="4" id="KW-1185">Reference proteome</keyword>
<name>L9XB91_9EURY</name>
<keyword evidence="2" id="KW-0472">Membrane</keyword>
<feature type="compositionally biased region" description="Basic and acidic residues" evidence="1">
    <location>
        <begin position="9"/>
        <end position="26"/>
    </location>
</feature>
<protein>
    <recommendedName>
        <fullName evidence="5">DUF456 domain-containing protein</fullName>
    </recommendedName>
</protein>
<feature type="compositionally biased region" description="Low complexity" evidence="1">
    <location>
        <begin position="66"/>
        <end position="78"/>
    </location>
</feature>
<sequence length="226" mass="23136">MLSAAQRNRMSDRSDEVEVSESRDTEDLLSETEDLLSGTGLEGESGNSPARTGTDAGARDDTAVGDSSAADDAWWSSDEQATDPAPASQGDAGAESSSSGSRLSGLSSKLSAKNYFSPRTFFVFLLLVGTGLLVGGTMLPIAGQMAGMFGIAFAVGLLSSKRSYLEMGAAGTAVGAISAVADYTMLAVAGSYQTVLAVGVAVGLVACLLGYYFGRDLRNGLAQDVE</sequence>
<feature type="transmembrane region" description="Helical" evidence="2">
    <location>
        <begin position="195"/>
        <end position="213"/>
    </location>
</feature>
<evidence type="ECO:0000256" key="1">
    <source>
        <dbReference type="SAM" id="MobiDB-lite"/>
    </source>
</evidence>
<feature type="transmembrane region" description="Helical" evidence="2">
    <location>
        <begin position="116"/>
        <end position="135"/>
    </location>
</feature>
<dbReference type="PATRIC" id="fig|1227499.3.peg.1239"/>
<keyword evidence="2" id="KW-0812">Transmembrane</keyword>
<accession>L9XB91</accession>
<keyword evidence="2" id="KW-1133">Transmembrane helix</keyword>
<organism evidence="3 4">
    <name type="scientific">Natronolimnohabitans innermongolicus JCM 12255</name>
    <dbReference type="NCBI Taxonomy" id="1227499"/>
    <lineage>
        <taxon>Archaea</taxon>
        <taxon>Methanobacteriati</taxon>
        <taxon>Methanobacteriota</taxon>
        <taxon>Stenosarchaea group</taxon>
        <taxon>Halobacteria</taxon>
        <taxon>Halobacteriales</taxon>
        <taxon>Natrialbaceae</taxon>
        <taxon>Natronolimnohabitans</taxon>
    </lineage>
</organism>
<comment type="caution">
    <text evidence="3">The sequence shown here is derived from an EMBL/GenBank/DDBJ whole genome shotgun (WGS) entry which is preliminary data.</text>
</comment>
<reference evidence="3 4" key="1">
    <citation type="journal article" date="2014" name="PLoS Genet.">
        <title>Phylogenetically driven sequencing of extremely halophilic archaea reveals strategies for static and dynamic osmo-response.</title>
        <authorList>
            <person name="Becker E.A."/>
            <person name="Seitzer P.M."/>
            <person name="Tritt A."/>
            <person name="Larsen D."/>
            <person name="Krusor M."/>
            <person name="Yao A.I."/>
            <person name="Wu D."/>
            <person name="Madern D."/>
            <person name="Eisen J.A."/>
            <person name="Darling A.E."/>
            <person name="Facciotti M.T."/>
        </authorList>
    </citation>
    <scope>NUCLEOTIDE SEQUENCE [LARGE SCALE GENOMIC DNA]</scope>
    <source>
        <strain evidence="3 4">JCM 12255</strain>
    </source>
</reference>
<proteinExistence type="predicted"/>
<gene>
    <name evidence="3" type="ORF">C493_06070</name>
</gene>
<dbReference type="Proteomes" id="UP000011602">
    <property type="component" value="Unassembled WGS sequence"/>
</dbReference>
<feature type="compositionally biased region" description="Low complexity" evidence="1">
    <location>
        <begin position="35"/>
        <end position="46"/>
    </location>
</feature>
<dbReference type="AlphaFoldDB" id="L9XB91"/>